<keyword evidence="2" id="KW-1185">Reference proteome</keyword>
<accession>A0ABP0HZH6</accession>
<protein>
    <submittedName>
        <fullName evidence="1">Uncharacterized protein</fullName>
    </submittedName>
</protein>
<feature type="non-terminal residue" evidence="1">
    <location>
        <position position="1"/>
    </location>
</feature>
<name>A0ABP0HZH6_9DINO</name>
<dbReference type="EMBL" id="CAXAMN010001550">
    <property type="protein sequence ID" value="CAK8995046.1"/>
    <property type="molecule type" value="Genomic_DNA"/>
</dbReference>
<gene>
    <name evidence="1" type="ORF">CCMP2556_LOCUS3887</name>
</gene>
<comment type="caution">
    <text evidence="1">The sequence shown here is derived from an EMBL/GenBank/DDBJ whole genome shotgun (WGS) entry which is preliminary data.</text>
</comment>
<sequence>GFEIGPWNHLGVTSDFEQIRRTIGIEFRRLRNIHCMELMRDGEGIHARWKQYVTDEDWSRYVLLAPIENLDTIASLHPPNIEHEFGGKESTDHMNFIKHLGRTLQAQGSYEMHESGLEWLESIATNRWGYTGVDFKEMLRFGLNSPGSDVVQPLGIPDDVLISVAPGADIQAQPVDSLITVDGCPPEEHCR</sequence>
<reference evidence="1 2" key="1">
    <citation type="submission" date="2024-02" db="EMBL/GenBank/DDBJ databases">
        <authorList>
            <person name="Chen Y."/>
            <person name="Shah S."/>
            <person name="Dougan E. K."/>
            <person name="Thang M."/>
            <person name="Chan C."/>
        </authorList>
    </citation>
    <scope>NUCLEOTIDE SEQUENCE [LARGE SCALE GENOMIC DNA]</scope>
</reference>
<dbReference type="Proteomes" id="UP001642484">
    <property type="component" value="Unassembled WGS sequence"/>
</dbReference>
<evidence type="ECO:0000313" key="2">
    <source>
        <dbReference type="Proteomes" id="UP001642484"/>
    </source>
</evidence>
<evidence type="ECO:0000313" key="1">
    <source>
        <dbReference type="EMBL" id="CAK8995046.1"/>
    </source>
</evidence>
<feature type="non-terminal residue" evidence="1">
    <location>
        <position position="191"/>
    </location>
</feature>
<proteinExistence type="predicted"/>
<organism evidence="1 2">
    <name type="scientific">Durusdinium trenchii</name>
    <dbReference type="NCBI Taxonomy" id="1381693"/>
    <lineage>
        <taxon>Eukaryota</taxon>
        <taxon>Sar</taxon>
        <taxon>Alveolata</taxon>
        <taxon>Dinophyceae</taxon>
        <taxon>Suessiales</taxon>
        <taxon>Symbiodiniaceae</taxon>
        <taxon>Durusdinium</taxon>
    </lineage>
</organism>